<feature type="compositionally biased region" description="Acidic residues" evidence="1">
    <location>
        <begin position="713"/>
        <end position="730"/>
    </location>
</feature>
<feature type="compositionally biased region" description="Polar residues" evidence="1">
    <location>
        <begin position="682"/>
        <end position="698"/>
    </location>
</feature>
<accession>A0A8H5TIH2</accession>
<keyword evidence="4" id="KW-1185">Reference proteome</keyword>
<feature type="compositionally biased region" description="Polar residues" evidence="1">
    <location>
        <begin position="487"/>
        <end position="515"/>
    </location>
</feature>
<dbReference type="EMBL" id="JAAGWQ010000064">
    <property type="protein sequence ID" value="KAF5671741.1"/>
    <property type="molecule type" value="Genomic_DNA"/>
</dbReference>
<feature type="compositionally biased region" description="Polar residues" evidence="1">
    <location>
        <begin position="344"/>
        <end position="354"/>
    </location>
</feature>
<name>A0A8H5TIH2_FUSHE</name>
<feature type="region of interest" description="Disordered" evidence="1">
    <location>
        <begin position="47"/>
        <end position="166"/>
    </location>
</feature>
<protein>
    <recommendedName>
        <fullName evidence="2">C2H2-type domain-containing protein</fullName>
    </recommendedName>
</protein>
<feature type="region of interest" description="Disordered" evidence="1">
    <location>
        <begin position="337"/>
        <end position="356"/>
    </location>
</feature>
<feature type="compositionally biased region" description="Polar residues" evidence="1">
    <location>
        <begin position="93"/>
        <end position="111"/>
    </location>
</feature>
<dbReference type="Proteomes" id="UP000567885">
    <property type="component" value="Unassembled WGS sequence"/>
</dbReference>
<feature type="compositionally biased region" description="Basic residues" evidence="1">
    <location>
        <begin position="581"/>
        <end position="594"/>
    </location>
</feature>
<dbReference type="AlphaFoldDB" id="A0A8H5TIH2"/>
<feature type="region of interest" description="Disordered" evidence="1">
    <location>
        <begin position="569"/>
        <end position="737"/>
    </location>
</feature>
<organism evidence="3 4">
    <name type="scientific">Fusarium heterosporum</name>
    <dbReference type="NCBI Taxonomy" id="42747"/>
    <lineage>
        <taxon>Eukaryota</taxon>
        <taxon>Fungi</taxon>
        <taxon>Dikarya</taxon>
        <taxon>Ascomycota</taxon>
        <taxon>Pezizomycotina</taxon>
        <taxon>Sordariomycetes</taxon>
        <taxon>Hypocreomycetidae</taxon>
        <taxon>Hypocreales</taxon>
        <taxon>Nectriaceae</taxon>
        <taxon>Fusarium</taxon>
        <taxon>Fusarium heterosporum species complex</taxon>
    </lineage>
</organism>
<comment type="caution">
    <text evidence="3">The sequence shown here is derived from an EMBL/GenBank/DDBJ whole genome shotgun (WGS) entry which is preliminary data.</text>
</comment>
<proteinExistence type="predicted"/>
<feature type="compositionally biased region" description="Polar residues" evidence="1">
    <location>
        <begin position="131"/>
        <end position="166"/>
    </location>
</feature>
<feature type="compositionally biased region" description="Basic and acidic residues" evidence="1">
    <location>
        <begin position="595"/>
        <end position="605"/>
    </location>
</feature>
<dbReference type="InterPro" id="IPR013087">
    <property type="entry name" value="Znf_C2H2_type"/>
</dbReference>
<feature type="compositionally biased region" description="Polar residues" evidence="1">
    <location>
        <begin position="47"/>
        <end position="80"/>
    </location>
</feature>
<feature type="region of interest" description="Disordered" evidence="1">
    <location>
        <begin position="479"/>
        <end position="530"/>
    </location>
</feature>
<evidence type="ECO:0000259" key="2">
    <source>
        <dbReference type="PROSITE" id="PS00028"/>
    </source>
</evidence>
<gene>
    <name evidence="3" type="ORF">FHETE_3954</name>
</gene>
<sequence length="737" mass="79201">MVTEGSSASTLDKLLASLQGSETSVESEEKRNAFAWLVSEEFGKSNMAMQAASSPTGAPTQNGLNGANTAGQPANHSFTQAPVPLPSYVPPSRSASATSGAHNQASSASPAQPTPFVPPGQHRSPPMQPGTIAQVQAQNGNALKAQSPQQTQAQGLMSPQTNQQTPSAEALNFYQELVNLIEKAPASAVRQVVRDKWEKSLAGSQYHIAFLLNATMHQASSETIAKAVQEFGAGLVQKSKRELMGHLTASDLDELADLILPRVSPQFLDKALARRLETIPARQLVNALARAERLGYDVQDIVQEHNEHVIPSLHSIPTTVSPAPLASQALHVQHYQPPPVASQRPPSTQPNANKPTAIGHAPQMALPPGPPGLVWCRCGWPCSSGESLEYVSCDPEEYHRPSSFSNAKQHLKKNACRKVQEMDIAGRDICLYCGCRFGSGGGLLYHEKSHVCGEHTYETGQKMRAVIDAYRAQKRLTPAIPAPPHQVSGTPHSQMHASSTQPQTAWATSTPSEPASTPGRGSGRDPYSHLDPKALQEFNEVMKNAEEKYGGLMKEAMLLAEPERSKRLAGLKNSYNTKQSTTRKKYGIRLRERRTRGEIEAEEARLIGTPSGNATPSNGTPAPGSESRPKKRPRTDGNNELPPLREPDEGQGSSRKRVPVAELGGLSGSQATAELTDPTAHLNPTQPRYMPSSQSGPSHHNRAHLGATQDDPMSIDDDDDSSDSDSDSDGDIPASIF</sequence>
<feature type="domain" description="C2H2-type" evidence="2">
    <location>
        <begin position="430"/>
        <end position="450"/>
    </location>
</feature>
<reference evidence="3 4" key="1">
    <citation type="submission" date="2020-05" db="EMBL/GenBank/DDBJ databases">
        <title>Identification and distribution of gene clusters putatively required for synthesis of sphingolipid metabolism inhibitors in phylogenetically diverse species of the filamentous fungus Fusarium.</title>
        <authorList>
            <person name="Kim H.-S."/>
            <person name="Busman M."/>
            <person name="Brown D.W."/>
            <person name="Divon H."/>
            <person name="Uhlig S."/>
            <person name="Proctor R.H."/>
        </authorList>
    </citation>
    <scope>NUCLEOTIDE SEQUENCE [LARGE SCALE GENOMIC DNA]</scope>
    <source>
        <strain evidence="3 4">NRRL 20693</strain>
    </source>
</reference>
<evidence type="ECO:0000313" key="3">
    <source>
        <dbReference type="EMBL" id="KAF5671741.1"/>
    </source>
</evidence>
<evidence type="ECO:0000256" key="1">
    <source>
        <dbReference type="SAM" id="MobiDB-lite"/>
    </source>
</evidence>
<dbReference type="OrthoDB" id="37886at2759"/>
<feature type="compositionally biased region" description="Polar residues" evidence="1">
    <location>
        <begin position="610"/>
        <end position="620"/>
    </location>
</feature>
<dbReference type="PROSITE" id="PS00028">
    <property type="entry name" value="ZINC_FINGER_C2H2_1"/>
    <property type="match status" value="1"/>
</dbReference>
<evidence type="ECO:0000313" key="4">
    <source>
        <dbReference type="Proteomes" id="UP000567885"/>
    </source>
</evidence>